<sequence length="109" mass="12392">MMNPPAVFLLCVVMLLPASTGCSLFGRDKAAQLESESERLLADYRYERERANRLELLNNVLTERVESLEKRLAIHVDGAEPTPVADRRQPVDFPSTSRAVDPWKPTLRR</sequence>
<proteinExistence type="predicted"/>
<dbReference type="Proteomes" id="UP000315082">
    <property type="component" value="Chromosome"/>
</dbReference>
<protein>
    <submittedName>
        <fullName evidence="2">Uncharacterized protein</fullName>
    </submittedName>
</protein>
<dbReference type="KEGG" id="rcf:Poly24_01900"/>
<evidence type="ECO:0000313" key="2">
    <source>
        <dbReference type="EMBL" id="QDV66504.1"/>
    </source>
</evidence>
<dbReference type="OrthoDB" id="276529at2"/>
<dbReference type="RefSeq" id="WP_145089159.1">
    <property type="nucleotide sequence ID" value="NZ_CP036348.1"/>
</dbReference>
<dbReference type="EMBL" id="CP036348">
    <property type="protein sequence ID" value="QDV66504.1"/>
    <property type="molecule type" value="Genomic_DNA"/>
</dbReference>
<gene>
    <name evidence="2" type="ORF">Poly24_01900</name>
</gene>
<evidence type="ECO:0000313" key="3">
    <source>
        <dbReference type="Proteomes" id="UP000315082"/>
    </source>
</evidence>
<accession>A0A518JLU9</accession>
<name>A0A518JLU9_9BACT</name>
<keyword evidence="3" id="KW-1185">Reference proteome</keyword>
<reference evidence="2 3" key="1">
    <citation type="submission" date="2019-02" db="EMBL/GenBank/DDBJ databases">
        <title>Deep-cultivation of Planctomycetes and their phenomic and genomic characterization uncovers novel biology.</title>
        <authorList>
            <person name="Wiegand S."/>
            <person name="Jogler M."/>
            <person name="Boedeker C."/>
            <person name="Pinto D."/>
            <person name="Vollmers J."/>
            <person name="Rivas-Marin E."/>
            <person name="Kohn T."/>
            <person name="Peeters S.H."/>
            <person name="Heuer A."/>
            <person name="Rast P."/>
            <person name="Oberbeckmann S."/>
            <person name="Bunk B."/>
            <person name="Jeske O."/>
            <person name="Meyerdierks A."/>
            <person name="Storesund J.E."/>
            <person name="Kallscheuer N."/>
            <person name="Luecker S."/>
            <person name="Lage O.M."/>
            <person name="Pohl T."/>
            <person name="Merkel B.J."/>
            <person name="Hornburger P."/>
            <person name="Mueller R.-W."/>
            <person name="Bruemmer F."/>
            <person name="Labrenz M."/>
            <person name="Spormann A.M."/>
            <person name="Op den Camp H."/>
            <person name="Overmann J."/>
            <person name="Amann R."/>
            <person name="Jetten M.S.M."/>
            <person name="Mascher T."/>
            <person name="Medema M.H."/>
            <person name="Devos D.P."/>
            <person name="Kaster A.-K."/>
            <person name="Ovreas L."/>
            <person name="Rohde M."/>
            <person name="Galperin M.Y."/>
            <person name="Jogler C."/>
        </authorList>
    </citation>
    <scope>NUCLEOTIDE SEQUENCE [LARGE SCALE GENOMIC DNA]</scope>
    <source>
        <strain evidence="2 3">Poly24</strain>
    </source>
</reference>
<organism evidence="2 3">
    <name type="scientific">Rosistilla carotiformis</name>
    <dbReference type="NCBI Taxonomy" id="2528017"/>
    <lineage>
        <taxon>Bacteria</taxon>
        <taxon>Pseudomonadati</taxon>
        <taxon>Planctomycetota</taxon>
        <taxon>Planctomycetia</taxon>
        <taxon>Pirellulales</taxon>
        <taxon>Pirellulaceae</taxon>
        <taxon>Rosistilla</taxon>
    </lineage>
</organism>
<dbReference type="AlphaFoldDB" id="A0A518JLU9"/>
<feature type="region of interest" description="Disordered" evidence="1">
    <location>
        <begin position="79"/>
        <end position="109"/>
    </location>
</feature>
<evidence type="ECO:0000256" key="1">
    <source>
        <dbReference type="SAM" id="MobiDB-lite"/>
    </source>
</evidence>